<dbReference type="Pfam" id="PF08327">
    <property type="entry name" value="AHSA1"/>
    <property type="match status" value="1"/>
</dbReference>
<dbReference type="InterPro" id="IPR023393">
    <property type="entry name" value="START-like_dom_sf"/>
</dbReference>
<organism evidence="3 4">
    <name type="scientific">Pedobacter albus</name>
    <dbReference type="NCBI Taxonomy" id="3113905"/>
    <lineage>
        <taxon>Bacteria</taxon>
        <taxon>Pseudomonadati</taxon>
        <taxon>Bacteroidota</taxon>
        <taxon>Sphingobacteriia</taxon>
        <taxon>Sphingobacteriales</taxon>
        <taxon>Sphingobacteriaceae</taxon>
        <taxon>Pedobacter</taxon>
    </lineage>
</organism>
<dbReference type="RefSeq" id="WP_330106004.1">
    <property type="nucleotide sequence ID" value="NZ_JAZDQT010000001.1"/>
</dbReference>
<comment type="similarity">
    <text evidence="1">Belongs to the AHA1 family.</text>
</comment>
<evidence type="ECO:0000313" key="3">
    <source>
        <dbReference type="EMBL" id="MEE1943594.1"/>
    </source>
</evidence>
<dbReference type="Gene3D" id="3.30.530.20">
    <property type="match status" value="1"/>
</dbReference>
<protein>
    <submittedName>
        <fullName evidence="3">SRPBCC domain-containing protein</fullName>
    </submittedName>
</protein>
<dbReference type="CDD" id="cd07814">
    <property type="entry name" value="SRPBCC_CalC_Aha1-like"/>
    <property type="match status" value="1"/>
</dbReference>
<feature type="domain" description="Activator of Hsp90 ATPase homologue 1/2-like C-terminal" evidence="2">
    <location>
        <begin position="14"/>
        <end position="141"/>
    </location>
</feature>
<reference evidence="3 4" key="1">
    <citation type="submission" date="2024-01" db="EMBL/GenBank/DDBJ databases">
        <title>Pedobacter sp. nov., isolated from fresh soil.</title>
        <authorList>
            <person name="Le N.T.T."/>
        </authorList>
    </citation>
    <scope>NUCLEOTIDE SEQUENCE [LARGE SCALE GENOMIC DNA]</scope>
    <source>
        <strain evidence="3 4">KR3-3</strain>
    </source>
</reference>
<accession>A0ABU7I2H1</accession>
<dbReference type="SUPFAM" id="SSF55961">
    <property type="entry name" value="Bet v1-like"/>
    <property type="match status" value="1"/>
</dbReference>
<proteinExistence type="inferred from homology"/>
<dbReference type="EMBL" id="JAZDQT010000001">
    <property type="protein sequence ID" value="MEE1943594.1"/>
    <property type="molecule type" value="Genomic_DNA"/>
</dbReference>
<sequence>MSNKPVIVERTFTAPADRVWKAITDVNEMRNWYFQLKDFKPKVGFKFDFMGGPEEGPQYLHLCEVTEVEEGKKIAYSWRYDNYPGNSVVSWELFDQGEKTLLRITHTGLETIAENGPGFAKNNFVEGWTYFLHTALKGYLEPEQN</sequence>
<keyword evidence="4" id="KW-1185">Reference proteome</keyword>
<evidence type="ECO:0000313" key="4">
    <source>
        <dbReference type="Proteomes" id="UP001336835"/>
    </source>
</evidence>
<dbReference type="Proteomes" id="UP001336835">
    <property type="component" value="Unassembled WGS sequence"/>
</dbReference>
<evidence type="ECO:0000256" key="1">
    <source>
        <dbReference type="ARBA" id="ARBA00006817"/>
    </source>
</evidence>
<name>A0ABU7I2H1_9SPHI</name>
<gene>
    <name evidence="3" type="ORF">VRU48_00645</name>
</gene>
<comment type="caution">
    <text evidence="3">The sequence shown here is derived from an EMBL/GenBank/DDBJ whole genome shotgun (WGS) entry which is preliminary data.</text>
</comment>
<dbReference type="InterPro" id="IPR013538">
    <property type="entry name" value="ASHA1/2-like_C"/>
</dbReference>
<evidence type="ECO:0000259" key="2">
    <source>
        <dbReference type="Pfam" id="PF08327"/>
    </source>
</evidence>